<name>A0ABT7VQV9_9GAMM</name>
<gene>
    <name evidence="2" type="ORF">QUF54_01705</name>
</gene>
<proteinExistence type="predicted"/>
<sequence length="162" mass="18273">MTDYFKQLWADLVQLCHAEPRVLATWLDKDKEKIQSCLIWLILGSSLYGASIGLWRAPLQSFYVAIKFPLLIILTTLGNAIINGMLAQLLGAKISFRQSFLAIIMSFTLIAIILGAFTPLALFLLYNLPFSSLWTNISRPSSCFKQAGCYSKLQQSRLVHKR</sequence>
<comment type="caution">
    <text evidence="2">The sequence shown here is derived from an EMBL/GenBank/DDBJ whole genome shotgun (WGS) entry which is preliminary data.</text>
</comment>
<protein>
    <submittedName>
        <fullName evidence="2">Uncharacterized protein</fullName>
    </submittedName>
</protein>
<keyword evidence="3" id="KW-1185">Reference proteome</keyword>
<organism evidence="2 3">
    <name type="scientific">Candidatus Marithioploca araucensis</name>
    <dbReference type="NCBI Taxonomy" id="70273"/>
    <lineage>
        <taxon>Bacteria</taxon>
        <taxon>Pseudomonadati</taxon>
        <taxon>Pseudomonadota</taxon>
        <taxon>Gammaproteobacteria</taxon>
        <taxon>Thiotrichales</taxon>
        <taxon>Thiotrichaceae</taxon>
        <taxon>Candidatus Marithioploca</taxon>
    </lineage>
</organism>
<reference evidence="2" key="1">
    <citation type="submission" date="2023-06" db="EMBL/GenBank/DDBJ databases">
        <title>Uncultivated large filamentous bacteria from sulfidic sediments reveal new species and different genomic features in energy metabolism and defense.</title>
        <authorList>
            <person name="Fonseca A."/>
        </authorList>
    </citation>
    <scope>NUCLEOTIDE SEQUENCE</scope>
    <source>
        <strain evidence="2">HSG4</strain>
    </source>
</reference>
<dbReference type="Proteomes" id="UP001171945">
    <property type="component" value="Unassembled WGS sequence"/>
</dbReference>
<keyword evidence="1" id="KW-1133">Transmembrane helix</keyword>
<accession>A0ABT7VQV9</accession>
<keyword evidence="1" id="KW-0472">Membrane</keyword>
<feature type="transmembrane region" description="Helical" evidence="1">
    <location>
        <begin position="37"/>
        <end position="56"/>
    </location>
</feature>
<feature type="transmembrane region" description="Helical" evidence="1">
    <location>
        <begin position="99"/>
        <end position="126"/>
    </location>
</feature>
<dbReference type="EMBL" id="JAUCGM010000045">
    <property type="protein sequence ID" value="MDM8562049.1"/>
    <property type="molecule type" value="Genomic_DNA"/>
</dbReference>
<evidence type="ECO:0000313" key="2">
    <source>
        <dbReference type="EMBL" id="MDM8562049.1"/>
    </source>
</evidence>
<feature type="transmembrane region" description="Helical" evidence="1">
    <location>
        <begin position="62"/>
        <end position="87"/>
    </location>
</feature>
<keyword evidence="1" id="KW-0812">Transmembrane</keyword>
<evidence type="ECO:0000313" key="3">
    <source>
        <dbReference type="Proteomes" id="UP001171945"/>
    </source>
</evidence>
<evidence type="ECO:0000256" key="1">
    <source>
        <dbReference type="SAM" id="Phobius"/>
    </source>
</evidence>